<evidence type="ECO:0000313" key="2">
    <source>
        <dbReference type="Proteomes" id="UP000054217"/>
    </source>
</evidence>
<protein>
    <submittedName>
        <fullName evidence="1">Uncharacterized protein</fullName>
    </submittedName>
</protein>
<dbReference type="InParanoid" id="A0A0C3PEF6"/>
<keyword evidence="2" id="KW-1185">Reference proteome</keyword>
<dbReference type="HOGENOM" id="CLU_2813424_0_0_1"/>
<proteinExistence type="predicted"/>
<dbReference type="AlphaFoldDB" id="A0A0C3PEF6"/>
<name>A0A0C3PEF6_PISTI</name>
<sequence>MGPNVLDLERQGISAIEVAHGGYVVTRSWQQTTSWCSSMVSSSPRPSTLLAELRYRMQMVIITVARL</sequence>
<accession>A0A0C3PEF6</accession>
<dbReference type="Proteomes" id="UP000054217">
    <property type="component" value="Unassembled WGS sequence"/>
</dbReference>
<reference evidence="1 2" key="1">
    <citation type="submission" date="2014-04" db="EMBL/GenBank/DDBJ databases">
        <authorList>
            <consortium name="DOE Joint Genome Institute"/>
            <person name="Kuo A."/>
            <person name="Kohler A."/>
            <person name="Costa M.D."/>
            <person name="Nagy L.G."/>
            <person name="Floudas D."/>
            <person name="Copeland A."/>
            <person name="Barry K.W."/>
            <person name="Cichocki N."/>
            <person name="Veneault-Fourrey C."/>
            <person name="LaButti K."/>
            <person name="Lindquist E.A."/>
            <person name="Lipzen A."/>
            <person name="Lundell T."/>
            <person name="Morin E."/>
            <person name="Murat C."/>
            <person name="Sun H."/>
            <person name="Tunlid A."/>
            <person name="Henrissat B."/>
            <person name="Grigoriev I.V."/>
            <person name="Hibbett D.S."/>
            <person name="Martin F."/>
            <person name="Nordberg H.P."/>
            <person name="Cantor M.N."/>
            <person name="Hua S.X."/>
        </authorList>
    </citation>
    <scope>NUCLEOTIDE SEQUENCE [LARGE SCALE GENOMIC DNA]</scope>
    <source>
        <strain evidence="1 2">Marx 270</strain>
    </source>
</reference>
<gene>
    <name evidence="1" type="ORF">M404DRAFT_436421</name>
</gene>
<reference evidence="2" key="2">
    <citation type="submission" date="2015-01" db="EMBL/GenBank/DDBJ databases">
        <title>Evolutionary Origins and Diversification of the Mycorrhizal Mutualists.</title>
        <authorList>
            <consortium name="DOE Joint Genome Institute"/>
            <consortium name="Mycorrhizal Genomics Consortium"/>
            <person name="Kohler A."/>
            <person name="Kuo A."/>
            <person name="Nagy L.G."/>
            <person name="Floudas D."/>
            <person name="Copeland A."/>
            <person name="Barry K.W."/>
            <person name="Cichocki N."/>
            <person name="Veneault-Fourrey C."/>
            <person name="LaButti K."/>
            <person name="Lindquist E.A."/>
            <person name="Lipzen A."/>
            <person name="Lundell T."/>
            <person name="Morin E."/>
            <person name="Murat C."/>
            <person name="Riley R."/>
            <person name="Ohm R."/>
            <person name="Sun H."/>
            <person name="Tunlid A."/>
            <person name="Henrissat B."/>
            <person name="Grigoriev I.V."/>
            <person name="Hibbett D.S."/>
            <person name="Martin F."/>
        </authorList>
    </citation>
    <scope>NUCLEOTIDE SEQUENCE [LARGE SCALE GENOMIC DNA]</scope>
    <source>
        <strain evidence="2">Marx 270</strain>
    </source>
</reference>
<evidence type="ECO:0000313" key="1">
    <source>
        <dbReference type="EMBL" id="KIO06606.1"/>
    </source>
</evidence>
<dbReference type="EMBL" id="KN831962">
    <property type="protein sequence ID" value="KIO06606.1"/>
    <property type="molecule type" value="Genomic_DNA"/>
</dbReference>
<organism evidence="1 2">
    <name type="scientific">Pisolithus tinctorius Marx 270</name>
    <dbReference type="NCBI Taxonomy" id="870435"/>
    <lineage>
        <taxon>Eukaryota</taxon>
        <taxon>Fungi</taxon>
        <taxon>Dikarya</taxon>
        <taxon>Basidiomycota</taxon>
        <taxon>Agaricomycotina</taxon>
        <taxon>Agaricomycetes</taxon>
        <taxon>Agaricomycetidae</taxon>
        <taxon>Boletales</taxon>
        <taxon>Sclerodermatineae</taxon>
        <taxon>Pisolithaceae</taxon>
        <taxon>Pisolithus</taxon>
    </lineage>
</organism>